<evidence type="ECO:0000313" key="10">
    <source>
        <dbReference type="Proteomes" id="UP000554235"/>
    </source>
</evidence>
<evidence type="ECO:0000256" key="5">
    <source>
        <dbReference type="ARBA" id="ARBA00023004"/>
    </source>
</evidence>
<evidence type="ECO:0000256" key="3">
    <source>
        <dbReference type="ARBA" id="ARBA00022617"/>
    </source>
</evidence>
<dbReference type="EMBL" id="JAADYS010002840">
    <property type="protein sequence ID" value="KAF4453990.1"/>
    <property type="molecule type" value="Genomic_DNA"/>
</dbReference>
<feature type="chain" id="PRO_5034462976" evidence="8">
    <location>
        <begin position="27"/>
        <end position="222"/>
    </location>
</feature>
<comment type="caution">
    <text evidence="9">The sequence shown here is derived from an EMBL/GenBank/DDBJ whole genome shotgun (WGS) entry which is preliminary data.</text>
</comment>
<gene>
    <name evidence="9" type="ORF">FALBO_15901</name>
</gene>
<dbReference type="PANTHER" id="PTHR24305:SF166">
    <property type="entry name" value="CYTOCHROME P450 12A4, MITOCHONDRIAL-RELATED"/>
    <property type="match status" value="1"/>
</dbReference>
<evidence type="ECO:0000256" key="6">
    <source>
        <dbReference type="RuleBase" id="RU000461"/>
    </source>
</evidence>
<keyword evidence="4 6" id="KW-0479">Metal-binding</keyword>
<dbReference type="AlphaFoldDB" id="A0A8H4NZZ0"/>
<dbReference type="InterPro" id="IPR001128">
    <property type="entry name" value="Cyt_P450"/>
</dbReference>
<evidence type="ECO:0000256" key="8">
    <source>
        <dbReference type="SAM" id="SignalP"/>
    </source>
</evidence>
<dbReference type="PROSITE" id="PS00086">
    <property type="entry name" value="CYTOCHROME_P450"/>
    <property type="match status" value="1"/>
</dbReference>
<evidence type="ECO:0000256" key="4">
    <source>
        <dbReference type="ARBA" id="ARBA00022723"/>
    </source>
</evidence>
<evidence type="ECO:0000256" key="7">
    <source>
        <dbReference type="SAM" id="MobiDB-lite"/>
    </source>
</evidence>
<accession>A0A8H4NZZ0</accession>
<dbReference type="PANTHER" id="PTHR24305">
    <property type="entry name" value="CYTOCHROME P450"/>
    <property type="match status" value="1"/>
</dbReference>
<dbReference type="PRINTS" id="PR00385">
    <property type="entry name" value="P450"/>
</dbReference>
<reference evidence="9 10" key="1">
    <citation type="submission" date="2020-01" db="EMBL/GenBank/DDBJ databases">
        <title>Identification and distribution of gene clusters putatively required for synthesis of sphingolipid metabolism inhibitors in phylogenetically diverse species of the filamentous fungus Fusarium.</title>
        <authorList>
            <person name="Kim H.-S."/>
            <person name="Busman M."/>
            <person name="Brown D.W."/>
            <person name="Divon H."/>
            <person name="Uhlig S."/>
            <person name="Proctor R.H."/>
        </authorList>
    </citation>
    <scope>NUCLEOTIDE SEQUENCE [LARGE SCALE GENOMIC DNA]</scope>
    <source>
        <strain evidence="9 10">NRRL 20459</strain>
    </source>
</reference>
<dbReference type="Proteomes" id="UP000554235">
    <property type="component" value="Unassembled WGS sequence"/>
</dbReference>
<keyword evidence="6" id="KW-0560">Oxidoreductase</keyword>
<protein>
    <submittedName>
        <fullName evidence="9">Benzoate 4-monooxygenase</fullName>
    </submittedName>
</protein>
<dbReference type="SUPFAM" id="SSF48264">
    <property type="entry name" value="Cytochrome P450"/>
    <property type="match status" value="1"/>
</dbReference>
<evidence type="ECO:0000256" key="1">
    <source>
        <dbReference type="ARBA" id="ARBA00001971"/>
    </source>
</evidence>
<dbReference type="Pfam" id="PF00067">
    <property type="entry name" value="p450"/>
    <property type="match status" value="2"/>
</dbReference>
<dbReference type="InterPro" id="IPR036396">
    <property type="entry name" value="Cyt_P450_sf"/>
</dbReference>
<keyword evidence="5 6" id="KW-0408">Iron</keyword>
<keyword evidence="3 6" id="KW-0349">Heme</keyword>
<dbReference type="InterPro" id="IPR017972">
    <property type="entry name" value="Cyt_P450_CS"/>
</dbReference>
<feature type="signal peptide" evidence="8">
    <location>
        <begin position="1"/>
        <end position="26"/>
    </location>
</feature>
<sequence>MSGMFGGTGTTANTFVFLLWATLRHPEVVTKLKEELVSVVPDAGVVPDYQICAYPTIVAMLPRVAVRDSTVAGVPIPKGTIVGTQNYTIHRWEMAFPDPERFTPDRWFDERTSTERKEAFVPFSVGARKCIGINLAQMELSKLVAAFFLRFDATIDPSMRPEDMRMFDNFSAGPVGRKLLIRLKESHDPKQIISEVRLPYPDGLAEEDSKQGVSSGQAGPDL</sequence>
<dbReference type="InterPro" id="IPR050121">
    <property type="entry name" value="Cytochrome_P450_monoxygenase"/>
</dbReference>
<dbReference type="PRINTS" id="PR00359">
    <property type="entry name" value="BP450"/>
</dbReference>
<feature type="compositionally biased region" description="Polar residues" evidence="7">
    <location>
        <begin position="211"/>
        <end position="222"/>
    </location>
</feature>
<evidence type="ECO:0000256" key="2">
    <source>
        <dbReference type="ARBA" id="ARBA00010617"/>
    </source>
</evidence>
<comment type="similarity">
    <text evidence="2 6">Belongs to the cytochrome P450 family.</text>
</comment>
<keyword evidence="6 9" id="KW-0503">Monooxygenase</keyword>
<comment type="cofactor">
    <cofactor evidence="1">
        <name>heme</name>
        <dbReference type="ChEBI" id="CHEBI:30413"/>
    </cofactor>
</comment>
<dbReference type="GO" id="GO:0016705">
    <property type="term" value="F:oxidoreductase activity, acting on paired donors, with incorporation or reduction of molecular oxygen"/>
    <property type="evidence" value="ECO:0007669"/>
    <property type="project" value="InterPro"/>
</dbReference>
<keyword evidence="8" id="KW-0732">Signal</keyword>
<name>A0A8H4NZZ0_9HYPO</name>
<keyword evidence="10" id="KW-1185">Reference proteome</keyword>
<dbReference type="InterPro" id="IPR002397">
    <property type="entry name" value="Cyt_P450_B"/>
</dbReference>
<feature type="region of interest" description="Disordered" evidence="7">
    <location>
        <begin position="203"/>
        <end position="222"/>
    </location>
</feature>
<dbReference type="GO" id="GO:0020037">
    <property type="term" value="F:heme binding"/>
    <property type="evidence" value="ECO:0007669"/>
    <property type="project" value="InterPro"/>
</dbReference>
<proteinExistence type="inferred from homology"/>
<evidence type="ECO:0000313" key="9">
    <source>
        <dbReference type="EMBL" id="KAF4453990.1"/>
    </source>
</evidence>
<dbReference type="Gene3D" id="1.10.630.10">
    <property type="entry name" value="Cytochrome P450"/>
    <property type="match status" value="1"/>
</dbReference>
<dbReference type="GO" id="GO:0005506">
    <property type="term" value="F:iron ion binding"/>
    <property type="evidence" value="ECO:0007669"/>
    <property type="project" value="InterPro"/>
</dbReference>
<dbReference type="OrthoDB" id="1470350at2759"/>
<dbReference type="GO" id="GO:0004497">
    <property type="term" value="F:monooxygenase activity"/>
    <property type="evidence" value="ECO:0007669"/>
    <property type="project" value="UniProtKB-KW"/>
</dbReference>
<organism evidence="9 10">
    <name type="scientific">Fusarium albosuccineum</name>
    <dbReference type="NCBI Taxonomy" id="1237068"/>
    <lineage>
        <taxon>Eukaryota</taxon>
        <taxon>Fungi</taxon>
        <taxon>Dikarya</taxon>
        <taxon>Ascomycota</taxon>
        <taxon>Pezizomycotina</taxon>
        <taxon>Sordariomycetes</taxon>
        <taxon>Hypocreomycetidae</taxon>
        <taxon>Hypocreales</taxon>
        <taxon>Nectriaceae</taxon>
        <taxon>Fusarium</taxon>
        <taxon>Fusarium decemcellulare species complex</taxon>
    </lineage>
</organism>